<evidence type="ECO:0000259" key="1">
    <source>
        <dbReference type="Pfam" id="PF00535"/>
    </source>
</evidence>
<proteinExistence type="predicted"/>
<dbReference type="KEGG" id="crw:CROST_030480"/>
<dbReference type="RefSeq" id="WP_077833019.1">
    <property type="nucleotide sequence ID" value="NZ_CP096983.1"/>
</dbReference>
<dbReference type="PANTHER" id="PTHR43685">
    <property type="entry name" value="GLYCOSYLTRANSFERASE"/>
    <property type="match status" value="1"/>
</dbReference>
<dbReference type="CDD" id="cd00761">
    <property type="entry name" value="Glyco_tranf_GTA_type"/>
    <property type="match status" value="1"/>
</dbReference>
<dbReference type="Gene3D" id="3.90.550.10">
    <property type="entry name" value="Spore Coat Polysaccharide Biosynthesis Protein SpsA, Chain A"/>
    <property type="match status" value="1"/>
</dbReference>
<reference evidence="2 3" key="1">
    <citation type="submission" date="2022-04" db="EMBL/GenBank/DDBJ databases">
        <title>Genome sequence of C. roseum typestrain.</title>
        <authorList>
            <person name="Poehlein A."/>
            <person name="Schoch T."/>
            <person name="Duerre P."/>
            <person name="Daniel R."/>
        </authorList>
    </citation>
    <scope>NUCLEOTIDE SEQUENCE [LARGE SCALE GENOMIC DNA]</scope>
    <source>
        <strain evidence="2 3">DSM 7320</strain>
    </source>
</reference>
<dbReference type="PANTHER" id="PTHR43685:SF2">
    <property type="entry name" value="GLYCOSYLTRANSFERASE 2-LIKE DOMAIN-CONTAINING PROTEIN"/>
    <property type="match status" value="1"/>
</dbReference>
<evidence type="ECO:0000313" key="2">
    <source>
        <dbReference type="EMBL" id="URZ12326.1"/>
    </source>
</evidence>
<dbReference type="Proteomes" id="UP000190951">
    <property type="component" value="Chromosome"/>
</dbReference>
<dbReference type="SUPFAM" id="SSF53448">
    <property type="entry name" value="Nucleotide-diphospho-sugar transferases"/>
    <property type="match status" value="1"/>
</dbReference>
<organism evidence="2 3">
    <name type="scientific">Clostridium felsineum</name>
    <dbReference type="NCBI Taxonomy" id="36839"/>
    <lineage>
        <taxon>Bacteria</taxon>
        <taxon>Bacillati</taxon>
        <taxon>Bacillota</taxon>
        <taxon>Clostridia</taxon>
        <taxon>Eubacteriales</taxon>
        <taxon>Clostridiaceae</taxon>
        <taxon>Clostridium</taxon>
    </lineage>
</organism>
<feature type="domain" description="Glycosyltransferase 2-like" evidence="1">
    <location>
        <begin position="6"/>
        <end position="135"/>
    </location>
</feature>
<dbReference type="AlphaFoldDB" id="A0A1S8LBW6"/>
<dbReference type="Pfam" id="PF00535">
    <property type="entry name" value="Glycos_transf_2"/>
    <property type="match status" value="1"/>
</dbReference>
<dbReference type="STRING" id="84029.CROST_13010"/>
<protein>
    <recommendedName>
        <fullName evidence="1">Glycosyltransferase 2-like domain-containing protein</fullName>
    </recommendedName>
</protein>
<dbReference type="InterPro" id="IPR001173">
    <property type="entry name" value="Glyco_trans_2-like"/>
</dbReference>
<evidence type="ECO:0000313" key="3">
    <source>
        <dbReference type="Proteomes" id="UP000190951"/>
    </source>
</evidence>
<dbReference type="InterPro" id="IPR050834">
    <property type="entry name" value="Glycosyltransf_2"/>
</dbReference>
<sequence length="291" mass="33782">MEGIVSIVFSTYNNKEKALKCIESCLKQKYDKLYVIVADDGSSDGAQEEFIKIQKTDSRFRAILLEHKERGIARSKAISRAKRLGSDYIYIIDSDMILEEDLIQKCVDFLNNNKKVGALIIPEYAFSEYKNFYSKVKVFERNIINNAGEEIGKNSIEAARFWKIDAYDLSGGINPGQISFEETQPTIRYVEKGGCVKRATFTKVYHDEKFVTLKNLLEKKKYYFSVMDKTIQSEKGGFMKTLKRWYFFRPVLYRASNLKRYVRHPILTLGVINMYTILTLIGVFQIIKHKK</sequence>
<accession>A0A1S8LBW6</accession>
<keyword evidence="3" id="KW-1185">Reference proteome</keyword>
<dbReference type="EMBL" id="CP096983">
    <property type="protein sequence ID" value="URZ12326.1"/>
    <property type="molecule type" value="Genomic_DNA"/>
</dbReference>
<gene>
    <name evidence="2" type="ORF">CROST_030480</name>
</gene>
<dbReference type="InterPro" id="IPR029044">
    <property type="entry name" value="Nucleotide-diphossugar_trans"/>
</dbReference>
<name>A0A1S8LBW6_9CLOT</name>